<dbReference type="Pfam" id="PF00008">
    <property type="entry name" value="EGF"/>
    <property type="match status" value="1"/>
</dbReference>
<dbReference type="SUPFAM" id="SSF57196">
    <property type="entry name" value="EGF/Laminin"/>
    <property type="match status" value="2"/>
</dbReference>
<accession>A0A9J7MGN8</accession>
<reference evidence="12" key="2">
    <citation type="submission" date="2025-08" db="UniProtKB">
        <authorList>
            <consortium name="RefSeq"/>
        </authorList>
    </citation>
    <scope>IDENTIFICATION</scope>
    <source>
        <strain evidence="12">S238N-H82</strain>
        <tissue evidence="12">Testes</tissue>
    </source>
</reference>
<comment type="caution">
    <text evidence="5">Lacks conserved residue(s) required for the propagation of feature annotation.</text>
</comment>
<feature type="domain" description="EGF-like" evidence="9">
    <location>
        <begin position="422"/>
        <end position="462"/>
    </location>
</feature>
<dbReference type="PROSITE" id="PS00022">
    <property type="entry name" value="EGF_1"/>
    <property type="match status" value="1"/>
</dbReference>
<dbReference type="Proteomes" id="UP000001554">
    <property type="component" value="Chromosome 15"/>
</dbReference>
<evidence type="ECO:0000256" key="2">
    <source>
        <dbReference type="ARBA" id="ARBA00022729"/>
    </source>
</evidence>
<name>A0A9J7MGN8_BRAFL</name>
<feature type="chain" id="PRO_5039887170" evidence="8">
    <location>
        <begin position="34"/>
        <end position="622"/>
    </location>
</feature>
<dbReference type="PROSITE" id="PS50026">
    <property type="entry name" value="EGF_3"/>
    <property type="match status" value="2"/>
</dbReference>
<feature type="domain" description="EGF-like" evidence="9">
    <location>
        <begin position="198"/>
        <end position="233"/>
    </location>
</feature>
<evidence type="ECO:0000313" key="11">
    <source>
        <dbReference type="Proteomes" id="UP000001554"/>
    </source>
</evidence>
<dbReference type="PROSITE" id="PS01186">
    <property type="entry name" value="EGF_2"/>
    <property type="match status" value="2"/>
</dbReference>
<dbReference type="InterPro" id="IPR000742">
    <property type="entry name" value="EGF"/>
</dbReference>
<dbReference type="InterPro" id="IPR001660">
    <property type="entry name" value="SAM"/>
</dbReference>
<dbReference type="InterPro" id="IPR000152">
    <property type="entry name" value="EGF-type_Asp/Asn_hydroxyl_site"/>
</dbReference>
<keyword evidence="4 5" id="KW-1015">Disulfide bond</keyword>
<dbReference type="GO" id="GO:0005509">
    <property type="term" value="F:calcium ion binding"/>
    <property type="evidence" value="ECO:0007669"/>
    <property type="project" value="InterPro"/>
</dbReference>
<evidence type="ECO:0000259" key="9">
    <source>
        <dbReference type="PROSITE" id="PS50026"/>
    </source>
</evidence>
<evidence type="ECO:0000256" key="6">
    <source>
        <dbReference type="SAM" id="MobiDB-lite"/>
    </source>
</evidence>
<keyword evidence="7" id="KW-0472">Membrane</keyword>
<feature type="disulfide bond" evidence="5">
    <location>
        <begin position="223"/>
        <end position="232"/>
    </location>
</feature>
<feature type="transmembrane region" description="Helical" evidence="7">
    <location>
        <begin position="467"/>
        <end position="494"/>
    </location>
</feature>
<dbReference type="Pfam" id="PF00536">
    <property type="entry name" value="SAM_1"/>
    <property type="match status" value="1"/>
</dbReference>
<dbReference type="InterPro" id="IPR001881">
    <property type="entry name" value="EGF-like_Ca-bd_dom"/>
</dbReference>
<dbReference type="GO" id="GO:0005044">
    <property type="term" value="F:scavenger receptor activity"/>
    <property type="evidence" value="ECO:0000318"/>
    <property type="project" value="GO_Central"/>
</dbReference>
<feature type="disulfide bond" evidence="5">
    <location>
        <begin position="202"/>
        <end position="212"/>
    </location>
</feature>
<evidence type="ECO:0000259" key="10">
    <source>
        <dbReference type="PROSITE" id="PS50948"/>
    </source>
</evidence>
<dbReference type="Gene3D" id="2.10.25.10">
    <property type="entry name" value="Laminin"/>
    <property type="match status" value="2"/>
</dbReference>
<reference evidence="11" key="1">
    <citation type="journal article" date="2020" name="Nat. Ecol. Evol.">
        <title>Deeply conserved synteny resolves early events in vertebrate evolution.</title>
        <authorList>
            <person name="Simakov O."/>
            <person name="Marletaz F."/>
            <person name="Yue J.X."/>
            <person name="O'Connell B."/>
            <person name="Jenkins J."/>
            <person name="Brandt A."/>
            <person name="Calef R."/>
            <person name="Tung C.H."/>
            <person name="Huang T.K."/>
            <person name="Schmutz J."/>
            <person name="Satoh N."/>
            <person name="Yu J.K."/>
            <person name="Putnam N.H."/>
            <person name="Green R.E."/>
            <person name="Rokhsar D.S."/>
        </authorList>
    </citation>
    <scope>NUCLEOTIDE SEQUENCE [LARGE SCALE GENOMIC DNA]</scope>
    <source>
        <strain evidence="11">S238N-H82</strain>
    </source>
</reference>
<dbReference type="InterPro" id="IPR003609">
    <property type="entry name" value="Pan_app"/>
</dbReference>
<dbReference type="CDD" id="cd01099">
    <property type="entry name" value="PAN_AP_HGF"/>
    <property type="match status" value="1"/>
</dbReference>
<dbReference type="PANTHER" id="PTHR24043">
    <property type="entry name" value="SCAVENGER RECEPTOR CLASS F"/>
    <property type="match status" value="1"/>
</dbReference>
<evidence type="ECO:0000256" key="3">
    <source>
        <dbReference type="ARBA" id="ARBA00022737"/>
    </source>
</evidence>
<gene>
    <name evidence="12" type="primary">LOC118432276</name>
</gene>
<feature type="signal peptide" evidence="8">
    <location>
        <begin position="1"/>
        <end position="33"/>
    </location>
</feature>
<keyword evidence="2 8" id="KW-0732">Signal</keyword>
<dbReference type="RefSeq" id="XP_035699704.1">
    <property type="nucleotide sequence ID" value="XM_035843811.1"/>
</dbReference>
<dbReference type="SMART" id="SM00179">
    <property type="entry name" value="EGF_CA"/>
    <property type="match status" value="2"/>
</dbReference>
<keyword evidence="11" id="KW-1185">Reference proteome</keyword>
<sequence length="622" mass="65959">MGSYEVRGVKPRRFPRGPVFMLLICSAFTEVSADFTDLFDYIPNHGLPGHDDELITSITPEECAQKCLEGTTIVPEGECLSFDYVKSISRCQLSRTAGQPLVSHDDYDHYEMKDILRFFTAYPDQALPRHDDVIVRPATVSPRTCTLRCLLGEGSLSVGSCLSFDLDSNPERCLLSRDNQDTAGETFGFNARFDHYQRNEFCVPNPCIHGNCTSEANGYTCTCDVGWEGDACDTFTACSPGEFGPGCNGTCHCLTGDSACNIQTGACTGGCAAGWKGNDCQTVCSPGDFGPGCTGTCNCLNGDSACNIQTGACIGGCAAGWKGNDCQTACTPGEFGPGCNGTCNCLTGDSACNIQTGVCTGGCAAGWKGNDCQTVCSPGEFGSNCVSTCHCADGDSVCLADTGNCSRGGCADGWEGDSCQIDVNECDTDVDNCHIYATCLNSAGSFNCSCNLGYQGNGTSCTEQKAVGLPLVGIIVGVVAGVIVIGAVVAVVFYRRRKNKDAPKQRNVPLKNIGNQPKQGGARNDAFNSENGRDTSTSERLSDLTTVADVQRFLIANGLQECARAFRENDVDGTALRHLDDAMMKDLVPMVGPRARLKAVLQGLKGSGTLIIHLHHYIFYLT</sequence>
<dbReference type="CDD" id="cd09487">
    <property type="entry name" value="SAM_superfamily"/>
    <property type="match status" value="1"/>
</dbReference>
<dbReference type="PROSITE" id="PS01187">
    <property type="entry name" value="EGF_CA"/>
    <property type="match status" value="1"/>
</dbReference>
<dbReference type="SMART" id="SM00181">
    <property type="entry name" value="EGF"/>
    <property type="match status" value="6"/>
</dbReference>
<dbReference type="SMART" id="SM00473">
    <property type="entry name" value="PAN_AP"/>
    <property type="match status" value="2"/>
</dbReference>
<feature type="compositionally biased region" description="Basic and acidic residues" evidence="6">
    <location>
        <begin position="531"/>
        <end position="541"/>
    </location>
</feature>
<evidence type="ECO:0000313" key="12">
    <source>
        <dbReference type="RefSeq" id="XP_035699704.1"/>
    </source>
</evidence>
<dbReference type="PROSITE" id="PS00010">
    <property type="entry name" value="ASX_HYDROXYL"/>
    <property type="match status" value="1"/>
</dbReference>
<evidence type="ECO:0000256" key="5">
    <source>
        <dbReference type="PROSITE-ProRule" id="PRU00076"/>
    </source>
</evidence>
<dbReference type="Gene3D" id="2.170.300.10">
    <property type="entry name" value="Tie2 ligand-binding domain superfamily"/>
    <property type="match status" value="1"/>
</dbReference>
<dbReference type="OrthoDB" id="6043889at2759"/>
<dbReference type="OMA" id="ACNIQTG"/>
<dbReference type="PROSITE" id="PS50948">
    <property type="entry name" value="PAN"/>
    <property type="match status" value="1"/>
</dbReference>
<evidence type="ECO:0000256" key="8">
    <source>
        <dbReference type="SAM" id="SignalP"/>
    </source>
</evidence>
<dbReference type="FunFam" id="2.10.25.10:FF:000038">
    <property type="entry name" value="Fibrillin 2"/>
    <property type="match status" value="1"/>
</dbReference>
<keyword evidence="1 5" id="KW-0245">EGF-like domain</keyword>
<dbReference type="Pfam" id="PF00024">
    <property type="entry name" value="PAN_1"/>
    <property type="match status" value="1"/>
</dbReference>
<proteinExistence type="predicted"/>
<dbReference type="InterPro" id="IPR013761">
    <property type="entry name" value="SAM/pointed_sf"/>
</dbReference>
<dbReference type="KEGG" id="bfo:118432276"/>
<dbReference type="Pfam" id="PF07645">
    <property type="entry name" value="EGF_CA"/>
    <property type="match status" value="1"/>
</dbReference>
<dbReference type="InterPro" id="IPR049883">
    <property type="entry name" value="NOTCH1_EGF-like"/>
</dbReference>
<dbReference type="InterPro" id="IPR042635">
    <property type="entry name" value="MEGF10/SREC1/2-like"/>
</dbReference>
<dbReference type="GeneID" id="118432276"/>
<dbReference type="InterPro" id="IPR018097">
    <property type="entry name" value="EGF_Ca-bd_CS"/>
</dbReference>
<dbReference type="CDD" id="cd00054">
    <property type="entry name" value="EGF_CA"/>
    <property type="match status" value="1"/>
</dbReference>
<dbReference type="Gene3D" id="3.50.4.10">
    <property type="entry name" value="Hepatocyte Growth Factor"/>
    <property type="match status" value="2"/>
</dbReference>
<keyword evidence="3" id="KW-0677">Repeat</keyword>
<dbReference type="SUPFAM" id="SSF57414">
    <property type="entry name" value="Hairpin loop containing domain-like"/>
    <property type="match status" value="1"/>
</dbReference>
<organism evidence="11 12">
    <name type="scientific">Branchiostoma floridae</name>
    <name type="common">Florida lancelet</name>
    <name type="synonym">Amphioxus</name>
    <dbReference type="NCBI Taxonomy" id="7739"/>
    <lineage>
        <taxon>Eukaryota</taxon>
        <taxon>Metazoa</taxon>
        <taxon>Chordata</taxon>
        <taxon>Cephalochordata</taxon>
        <taxon>Leptocardii</taxon>
        <taxon>Amphioxiformes</taxon>
        <taxon>Branchiostomatidae</taxon>
        <taxon>Branchiostoma</taxon>
    </lineage>
</organism>
<feature type="domain" description="Apple" evidence="10">
    <location>
        <begin position="25"/>
        <end position="114"/>
    </location>
</feature>
<dbReference type="Gene3D" id="1.10.150.50">
    <property type="entry name" value="Transcription Factor, Ets-1"/>
    <property type="match status" value="1"/>
</dbReference>
<dbReference type="FunFam" id="2.10.25.10:FF:000279">
    <property type="entry name" value="Neurogenic locus notch 1"/>
    <property type="match status" value="1"/>
</dbReference>
<keyword evidence="7" id="KW-1133">Transmembrane helix</keyword>
<evidence type="ECO:0000256" key="1">
    <source>
        <dbReference type="ARBA" id="ARBA00022536"/>
    </source>
</evidence>
<dbReference type="SUPFAM" id="SSF47769">
    <property type="entry name" value="SAM/Pointed domain"/>
    <property type="match status" value="1"/>
</dbReference>
<dbReference type="AlphaFoldDB" id="A0A9J7MGN8"/>
<evidence type="ECO:0000256" key="4">
    <source>
        <dbReference type="ARBA" id="ARBA00023157"/>
    </source>
</evidence>
<feature type="region of interest" description="Disordered" evidence="6">
    <location>
        <begin position="503"/>
        <end position="541"/>
    </location>
</feature>
<dbReference type="SMART" id="SM00454">
    <property type="entry name" value="SAM"/>
    <property type="match status" value="1"/>
</dbReference>
<dbReference type="PANTHER" id="PTHR24043:SF8">
    <property type="entry name" value="EGF-LIKE DOMAIN-CONTAINING PROTEIN"/>
    <property type="match status" value="1"/>
</dbReference>
<evidence type="ECO:0000256" key="7">
    <source>
        <dbReference type="SAM" id="Phobius"/>
    </source>
</evidence>
<protein>
    <submittedName>
        <fullName evidence="12">Fibrillin-3-like</fullName>
    </submittedName>
</protein>
<keyword evidence="7" id="KW-0812">Transmembrane</keyword>